<dbReference type="InterPro" id="IPR050250">
    <property type="entry name" value="Macrolide_Exporter_MacB"/>
</dbReference>
<dbReference type="InterPro" id="IPR003838">
    <property type="entry name" value="ABC3_permease_C"/>
</dbReference>
<dbReference type="GO" id="GO:0022857">
    <property type="term" value="F:transmembrane transporter activity"/>
    <property type="evidence" value="ECO:0007669"/>
    <property type="project" value="TreeGrafter"/>
</dbReference>
<accession>G5JII9</accession>
<evidence type="ECO:0000259" key="9">
    <source>
        <dbReference type="Pfam" id="PF12704"/>
    </source>
</evidence>
<dbReference type="Pfam" id="PF02687">
    <property type="entry name" value="FtsX"/>
    <property type="match status" value="1"/>
</dbReference>
<sequence>MSNFSNVIAVAFRSILKNKRRNIFTMIGIIIGIAAVITIMSLGNGFKKTTSEQFNDAGAGKNQATINFNTENLKPPKNNPFNKEDISIAEQVKGVKSANIKENKDSSYATKTTNVHGSGDVNVQKKSQVTTVDKGHGFSKDDNELQQKVAVIDSKLAKRVFNNDAINKTIYINGEGFKVVGIGDASGTDEAGMPLKTVAQVPSKTFDVYMSDLSQGIPQLKVTVADGYNKKDVAKKVQKELNKKASGISEGEYAFVDNEEMMKSIGKVLDTITYFVAAVAGISLFIAGIGVMNVMYISVAERTEEIAIRRAFGAKGRDIEIQFLVESVVLCIIGGIIGLIIGIIIAWLVDLATPDMVKSSVSLSSVILAVGVSTLIGVIFGWIPARSASKKELIDIIK</sequence>
<protein>
    <submittedName>
        <fullName evidence="10">ABC transporter, permease protein</fullName>
    </submittedName>
</protein>
<feature type="transmembrane region" description="Helical" evidence="7">
    <location>
        <begin position="321"/>
        <end position="349"/>
    </location>
</feature>
<evidence type="ECO:0000256" key="3">
    <source>
        <dbReference type="ARBA" id="ARBA00022692"/>
    </source>
</evidence>
<keyword evidence="11" id="KW-1185">Reference proteome</keyword>
<feature type="domain" description="ABC3 transporter permease C-terminal" evidence="8">
    <location>
        <begin position="278"/>
        <end position="392"/>
    </location>
</feature>
<dbReference type="InterPro" id="IPR025857">
    <property type="entry name" value="MacB_PCD"/>
</dbReference>
<dbReference type="AlphaFoldDB" id="G5JII9"/>
<proteinExistence type="inferred from homology"/>
<feature type="domain" description="MacB-like periplasmic core" evidence="9">
    <location>
        <begin position="24"/>
        <end position="239"/>
    </location>
</feature>
<evidence type="ECO:0000313" key="11">
    <source>
        <dbReference type="Proteomes" id="UP000005413"/>
    </source>
</evidence>
<dbReference type="PANTHER" id="PTHR30572">
    <property type="entry name" value="MEMBRANE COMPONENT OF TRANSPORTER-RELATED"/>
    <property type="match status" value="1"/>
</dbReference>
<comment type="subcellular location">
    <subcellularLocation>
        <location evidence="1">Cell membrane</location>
        <topology evidence="1">Multi-pass membrane protein</topology>
    </subcellularLocation>
</comment>
<comment type="similarity">
    <text evidence="6">Belongs to the ABC-4 integral membrane protein family.</text>
</comment>
<dbReference type="GO" id="GO:0005886">
    <property type="term" value="C:plasma membrane"/>
    <property type="evidence" value="ECO:0007669"/>
    <property type="project" value="UniProtKB-SubCell"/>
</dbReference>
<evidence type="ECO:0000256" key="5">
    <source>
        <dbReference type="ARBA" id="ARBA00023136"/>
    </source>
</evidence>
<evidence type="ECO:0000256" key="1">
    <source>
        <dbReference type="ARBA" id="ARBA00004651"/>
    </source>
</evidence>
<dbReference type="Proteomes" id="UP000005413">
    <property type="component" value="Unassembled WGS sequence"/>
</dbReference>
<evidence type="ECO:0000256" key="7">
    <source>
        <dbReference type="SAM" id="Phobius"/>
    </source>
</evidence>
<keyword evidence="4 7" id="KW-1133">Transmembrane helix</keyword>
<evidence type="ECO:0000256" key="4">
    <source>
        <dbReference type="ARBA" id="ARBA00022989"/>
    </source>
</evidence>
<dbReference type="Pfam" id="PF12704">
    <property type="entry name" value="MacB_PCD"/>
    <property type="match status" value="1"/>
</dbReference>
<feature type="transmembrane region" description="Helical" evidence="7">
    <location>
        <begin position="272"/>
        <end position="300"/>
    </location>
</feature>
<evidence type="ECO:0000259" key="8">
    <source>
        <dbReference type="Pfam" id="PF02687"/>
    </source>
</evidence>
<gene>
    <name evidence="10" type="ORF">SS7213T_06386</name>
</gene>
<dbReference type="OrthoDB" id="9770036at2"/>
<keyword evidence="3 7" id="KW-0812">Transmembrane</keyword>
<dbReference type="RefSeq" id="WP_002463849.1">
    <property type="nucleotide sequence ID" value="NZ_AEUN01000406.1"/>
</dbReference>
<name>G5JII9_9STAP</name>
<evidence type="ECO:0000256" key="6">
    <source>
        <dbReference type="ARBA" id="ARBA00038076"/>
    </source>
</evidence>
<feature type="transmembrane region" description="Helical" evidence="7">
    <location>
        <begin position="23"/>
        <end position="43"/>
    </location>
</feature>
<reference evidence="10 11" key="1">
    <citation type="journal article" date="2012" name="BMC Genomics">
        <title>Comparative genomic analysis of the genus Staphylococcus including Staphylococcus aureus and its newly described sister species Staphylococcus simiae.</title>
        <authorList>
            <person name="Suzuki H."/>
            <person name="Lefebure T."/>
            <person name="Pavinski Bitar P."/>
            <person name="Stanhope M.J."/>
        </authorList>
    </citation>
    <scope>NUCLEOTIDE SEQUENCE [LARGE SCALE GENOMIC DNA]</scope>
    <source>
        <strain evidence="10 11">CCM 7213</strain>
    </source>
</reference>
<dbReference type="EMBL" id="AEUN01000406">
    <property type="protein sequence ID" value="EHJ07988.1"/>
    <property type="molecule type" value="Genomic_DNA"/>
</dbReference>
<feature type="transmembrane region" description="Helical" evidence="7">
    <location>
        <begin position="361"/>
        <end position="383"/>
    </location>
</feature>
<dbReference type="PANTHER" id="PTHR30572:SF4">
    <property type="entry name" value="ABC TRANSPORTER PERMEASE YTRF"/>
    <property type="match status" value="1"/>
</dbReference>
<organism evidence="10 11">
    <name type="scientific">Staphylococcus simiae CCM 7213 = CCUG 51256</name>
    <dbReference type="NCBI Taxonomy" id="911238"/>
    <lineage>
        <taxon>Bacteria</taxon>
        <taxon>Bacillati</taxon>
        <taxon>Bacillota</taxon>
        <taxon>Bacilli</taxon>
        <taxon>Bacillales</taxon>
        <taxon>Staphylococcaceae</taxon>
        <taxon>Staphylococcus</taxon>
    </lineage>
</organism>
<keyword evidence="5 7" id="KW-0472">Membrane</keyword>
<comment type="caution">
    <text evidence="10">The sequence shown here is derived from an EMBL/GenBank/DDBJ whole genome shotgun (WGS) entry which is preliminary data.</text>
</comment>
<keyword evidence="2" id="KW-1003">Cell membrane</keyword>
<evidence type="ECO:0000256" key="2">
    <source>
        <dbReference type="ARBA" id="ARBA00022475"/>
    </source>
</evidence>
<evidence type="ECO:0000313" key="10">
    <source>
        <dbReference type="EMBL" id="EHJ07988.1"/>
    </source>
</evidence>
<dbReference type="PATRIC" id="fig|911238.3.peg.1083"/>